<keyword evidence="4 6" id="KW-0472">Membrane</keyword>
<organism evidence="7 8">
    <name type="scientific">Botryosphaeria dothidea</name>
    <dbReference type="NCBI Taxonomy" id="55169"/>
    <lineage>
        <taxon>Eukaryota</taxon>
        <taxon>Fungi</taxon>
        <taxon>Dikarya</taxon>
        <taxon>Ascomycota</taxon>
        <taxon>Pezizomycotina</taxon>
        <taxon>Dothideomycetes</taxon>
        <taxon>Dothideomycetes incertae sedis</taxon>
        <taxon>Botryosphaeriales</taxon>
        <taxon>Botryosphaeriaceae</taxon>
        <taxon>Botryosphaeria</taxon>
    </lineage>
</organism>
<dbReference type="PANTHER" id="PTHR31465:SF1">
    <property type="entry name" value="PROTEIN RTA1-RELATED"/>
    <property type="match status" value="1"/>
</dbReference>
<gene>
    <name evidence="7" type="ORF">GTA08_BOTSDO09587</name>
</gene>
<feature type="transmembrane region" description="Helical" evidence="6">
    <location>
        <begin position="20"/>
        <end position="43"/>
    </location>
</feature>
<dbReference type="Proteomes" id="UP000572817">
    <property type="component" value="Unassembled WGS sequence"/>
</dbReference>
<dbReference type="GO" id="GO:0016020">
    <property type="term" value="C:membrane"/>
    <property type="evidence" value="ECO:0007669"/>
    <property type="project" value="UniProtKB-SubCell"/>
</dbReference>
<evidence type="ECO:0000313" key="8">
    <source>
        <dbReference type="Proteomes" id="UP000572817"/>
    </source>
</evidence>
<evidence type="ECO:0000256" key="3">
    <source>
        <dbReference type="ARBA" id="ARBA00022989"/>
    </source>
</evidence>
<evidence type="ECO:0000256" key="6">
    <source>
        <dbReference type="SAM" id="Phobius"/>
    </source>
</evidence>
<protein>
    <submittedName>
        <fullName evidence="7">RTM1 protein</fullName>
    </submittedName>
</protein>
<evidence type="ECO:0000313" key="7">
    <source>
        <dbReference type="EMBL" id="KAF4302420.1"/>
    </source>
</evidence>
<evidence type="ECO:0000256" key="1">
    <source>
        <dbReference type="ARBA" id="ARBA00004141"/>
    </source>
</evidence>
<evidence type="ECO:0000256" key="2">
    <source>
        <dbReference type="ARBA" id="ARBA00022692"/>
    </source>
</evidence>
<dbReference type="InterPro" id="IPR007568">
    <property type="entry name" value="RTA1"/>
</dbReference>
<dbReference type="Pfam" id="PF04479">
    <property type="entry name" value="RTA1"/>
    <property type="match status" value="1"/>
</dbReference>
<feature type="transmembrane region" description="Helical" evidence="6">
    <location>
        <begin position="101"/>
        <end position="119"/>
    </location>
</feature>
<sequence>MAAFNPNISSIFPTAGKALTIFGLVLQLAVFAFFMVVAGTFDYRMCDRPTPASLSPAISSRWRGFIKTLYIASVLIMIRNLVRVVEYCQGTEGYIMTHEAFLYIFDALLMFVAFAYLNWKHPGDLRALLQAKAMETSTSIECGLMSDRDSAPFDDGQGKQSYQM</sequence>
<keyword evidence="8" id="KW-1185">Reference proteome</keyword>
<dbReference type="PANTHER" id="PTHR31465">
    <property type="entry name" value="PROTEIN RTA1-RELATED"/>
    <property type="match status" value="1"/>
</dbReference>
<comment type="caution">
    <text evidence="7">The sequence shown here is derived from an EMBL/GenBank/DDBJ whole genome shotgun (WGS) entry which is preliminary data.</text>
</comment>
<feature type="transmembrane region" description="Helical" evidence="6">
    <location>
        <begin position="64"/>
        <end position="81"/>
    </location>
</feature>
<evidence type="ECO:0000256" key="5">
    <source>
        <dbReference type="SAM" id="MobiDB-lite"/>
    </source>
</evidence>
<reference evidence="7" key="1">
    <citation type="submission" date="2020-04" db="EMBL/GenBank/DDBJ databases">
        <title>Genome Assembly and Annotation of Botryosphaeria dothidea sdau 11-99, a Latent Pathogen of Apple Fruit Ring Rot in China.</title>
        <authorList>
            <person name="Yu C."/>
            <person name="Diao Y."/>
            <person name="Lu Q."/>
            <person name="Zhao J."/>
            <person name="Cui S."/>
            <person name="Peng C."/>
            <person name="He B."/>
            <person name="Liu H."/>
        </authorList>
    </citation>
    <scope>NUCLEOTIDE SEQUENCE [LARGE SCALE GENOMIC DNA]</scope>
    <source>
        <strain evidence="7">Sdau11-99</strain>
    </source>
</reference>
<name>A0A8H4IJB4_9PEZI</name>
<dbReference type="EMBL" id="WWBZ02000073">
    <property type="protein sequence ID" value="KAF4302420.1"/>
    <property type="molecule type" value="Genomic_DNA"/>
</dbReference>
<proteinExistence type="predicted"/>
<keyword evidence="2 6" id="KW-0812">Transmembrane</keyword>
<evidence type="ECO:0000256" key="4">
    <source>
        <dbReference type="ARBA" id="ARBA00023136"/>
    </source>
</evidence>
<dbReference type="AlphaFoldDB" id="A0A8H4IJB4"/>
<dbReference type="OrthoDB" id="3358017at2759"/>
<comment type="subcellular location">
    <subcellularLocation>
        <location evidence="1">Membrane</location>
        <topology evidence="1">Multi-pass membrane protein</topology>
    </subcellularLocation>
</comment>
<accession>A0A8H4IJB4</accession>
<feature type="region of interest" description="Disordered" evidence="5">
    <location>
        <begin position="145"/>
        <end position="164"/>
    </location>
</feature>
<keyword evidence="3 6" id="KW-1133">Transmembrane helix</keyword>